<accession>A0A9X1QVY6</accession>
<name>A0A9X1QVY6_9FLAO</name>
<organism evidence="1 2">
    <name type="scientific">Aequorivita vitellina</name>
    <dbReference type="NCBI Taxonomy" id="2874475"/>
    <lineage>
        <taxon>Bacteria</taxon>
        <taxon>Pseudomonadati</taxon>
        <taxon>Bacteroidota</taxon>
        <taxon>Flavobacteriia</taxon>
        <taxon>Flavobacteriales</taxon>
        <taxon>Flavobacteriaceae</taxon>
        <taxon>Aequorivita</taxon>
    </lineage>
</organism>
<dbReference type="Proteomes" id="UP001139461">
    <property type="component" value="Unassembled WGS sequence"/>
</dbReference>
<evidence type="ECO:0000313" key="1">
    <source>
        <dbReference type="EMBL" id="MCG2418402.1"/>
    </source>
</evidence>
<keyword evidence="2" id="KW-1185">Reference proteome</keyword>
<dbReference type="EMBL" id="JAIRBA010000007">
    <property type="protein sequence ID" value="MCG2418402.1"/>
    <property type="molecule type" value="Genomic_DNA"/>
</dbReference>
<evidence type="ECO:0000313" key="2">
    <source>
        <dbReference type="Proteomes" id="UP001139461"/>
    </source>
</evidence>
<gene>
    <name evidence="1" type="ORF">K8089_05150</name>
</gene>
<sequence>MASKNGFPPIVGTYNGINYYIRKGKQCQRKAGGGFTSESIKNNPKMQGIRDRNKEMTLCSKFTKKFKDAMFPFFKEIEDGELHQRLMQLFMEIRTYDETLEGKRIAGRGLNCDMGRELLSEFRFTQGPNSWDIFGSGVAFDTNTGVLKASSFDPQRLKFPKGSTHFFINYGVLEYDLKNDSFRFIIAEETLVVAKEDEARELVLEVGEMPKKGSLIFGVVKVQFHQKSSDKFYKSFAKGAVGIGVV</sequence>
<protein>
    <submittedName>
        <fullName evidence="1">Uncharacterized protein</fullName>
    </submittedName>
</protein>
<dbReference type="RefSeq" id="WP_237602219.1">
    <property type="nucleotide sequence ID" value="NZ_JAIRBA010000007.1"/>
</dbReference>
<comment type="caution">
    <text evidence="1">The sequence shown here is derived from an EMBL/GenBank/DDBJ whole genome shotgun (WGS) entry which is preliminary data.</text>
</comment>
<proteinExistence type="predicted"/>
<dbReference type="AlphaFoldDB" id="A0A9X1QVY6"/>
<reference evidence="1" key="1">
    <citation type="submission" date="2021-09" db="EMBL/GenBank/DDBJ databases">
        <title>Genome of Aequorivita sp. strain F47161.</title>
        <authorList>
            <person name="Wang Y."/>
        </authorList>
    </citation>
    <scope>NUCLEOTIDE SEQUENCE</scope>
    <source>
        <strain evidence="1">F47161</strain>
    </source>
</reference>